<dbReference type="InterPro" id="IPR026057">
    <property type="entry name" value="TBL_C"/>
</dbReference>
<dbReference type="AlphaFoldDB" id="A0A445EAG9"/>
<comment type="caution">
    <text evidence="9">The sequence shown here is derived from an EMBL/GenBank/DDBJ whole genome shotgun (WGS) entry which is preliminary data.</text>
</comment>
<dbReference type="EMBL" id="SDMP01000002">
    <property type="protein sequence ID" value="RYR72470.1"/>
    <property type="molecule type" value="Genomic_DNA"/>
</dbReference>
<sequence length="440" mass="51124">MCHSFVPQTMIIKLKMVPQGGKFPMSTICVLLFIAIFYVQRLSFFSSTTTFNIFNNSKPCPTLNNTKHGSDGDKLTQKEVINVTWINDIFDIEEEEEECNFANGKWVFNNSIKPLYTDKSCPYISRPFSCVKNGRVDSHYINWEWQPQRCTLPQFDPKLALKNLEGKRLLFVGDSLQQNQWESFICMVEWIIPEDQKSMKRRNVHSVFQAKEYNASIEFYWAPMLVESNTEFFVVRDPQKKIVKVDSIMERAKNWTGVDILVFNSYVWWMNPPIIKTLWGSFGNGEDGYEELDAKIAYNLGLRTWANWIDSTINPNKTRVFFTTMSPIHTRSSDWGKKDDMKCFNETKPVTKKNHWGSGSDKGMMSVVAKVVKKMKVAVTFINITQISEYRIDAHSSVYTETWGRLLTKEEKSNPQNADCVHWCLPGLPDTWNRIFLTML</sequence>
<accession>A0A445EAG9</accession>
<keyword evidence="5" id="KW-1133">Transmembrane helix</keyword>
<dbReference type="Pfam" id="PF13839">
    <property type="entry name" value="PC-Esterase"/>
    <property type="match status" value="1"/>
</dbReference>
<name>A0A445EAG9_ARAHY</name>
<dbReference type="Proteomes" id="UP000289738">
    <property type="component" value="Chromosome A02"/>
</dbReference>
<evidence type="ECO:0000313" key="9">
    <source>
        <dbReference type="EMBL" id="RYR72470.1"/>
    </source>
</evidence>
<evidence type="ECO:0000313" key="10">
    <source>
        <dbReference type="Proteomes" id="UP000289738"/>
    </source>
</evidence>
<dbReference type="InterPro" id="IPR029962">
    <property type="entry name" value="TBL"/>
</dbReference>
<keyword evidence="6" id="KW-0472">Membrane</keyword>
<keyword evidence="4" id="KW-0735">Signal-anchor</keyword>
<feature type="domain" description="Trichome birefringence-like C-terminal" evidence="7">
    <location>
        <begin position="152"/>
        <end position="439"/>
    </location>
</feature>
<reference evidence="9 10" key="1">
    <citation type="submission" date="2019-01" db="EMBL/GenBank/DDBJ databases">
        <title>Sequencing of cultivated peanut Arachis hypogaea provides insights into genome evolution and oil improvement.</title>
        <authorList>
            <person name="Chen X."/>
        </authorList>
    </citation>
    <scope>NUCLEOTIDE SEQUENCE [LARGE SCALE GENOMIC DNA]</scope>
    <source>
        <strain evidence="10">cv. Fuhuasheng</strain>
        <tissue evidence="9">Leaves</tissue>
    </source>
</reference>
<evidence type="ECO:0000259" key="7">
    <source>
        <dbReference type="Pfam" id="PF13839"/>
    </source>
</evidence>
<organism evidence="9 10">
    <name type="scientific">Arachis hypogaea</name>
    <name type="common">Peanut</name>
    <dbReference type="NCBI Taxonomy" id="3818"/>
    <lineage>
        <taxon>Eukaryota</taxon>
        <taxon>Viridiplantae</taxon>
        <taxon>Streptophyta</taxon>
        <taxon>Embryophyta</taxon>
        <taxon>Tracheophyta</taxon>
        <taxon>Spermatophyta</taxon>
        <taxon>Magnoliopsida</taxon>
        <taxon>eudicotyledons</taxon>
        <taxon>Gunneridae</taxon>
        <taxon>Pentapetalae</taxon>
        <taxon>rosids</taxon>
        <taxon>fabids</taxon>
        <taxon>Fabales</taxon>
        <taxon>Fabaceae</taxon>
        <taxon>Papilionoideae</taxon>
        <taxon>50 kb inversion clade</taxon>
        <taxon>dalbergioids sensu lato</taxon>
        <taxon>Dalbergieae</taxon>
        <taxon>Pterocarpus clade</taxon>
        <taxon>Arachis</taxon>
    </lineage>
</organism>
<protein>
    <submittedName>
        <fullName evidence="9">Uncharacterized protein</fullName>
    </submittedName>
</protein>
<evidence type="ECO:0000256" key="2">
    <source>
        <dbReference type="ARBA" id="ARBA00007727"/>
    </source>
</evidence>
<evidence type="ECO:0000256" key="3">
    <source>
        <dbReference type="ARBA" id="ARBA00022692"/>
    </source>
</evidence>
<keyword evidence="3" id="KW-0812">Transmembrane</keyword>
<dbReference type="GO" id="GO:0016413">
    <property type="term" value="F:O-acetyltransferase activity"/>
    <property type="evidence" value="ECO:0007669"/>
    <property type="project" value="InterPro"/>
</dbReference>
<gene>
    <name evidence="9" type="ORF">Ahy_A02g006688</name>
</gene>
<evidence type="ECO:0000256" key="6">
    <source>
        <dbReference type="ARBA" id="ARBA00023136"/>
    </source>
</evidence>
<dbReference type="Pfam" id="PF14416">
    <property type="entry name" value="PMR5N"/>
    <property type="match status" value="1"/>
</dbReference>
<evidence type="ECO:0000256" key="4">
    <source>
        <dbReference type="ARBA" id="ARBA00022968"/>
    </source>
</evidence>
<dbReference type="GO" id="GO:0005794">
    <property type="term" value="C:Golgi apparatus"/>
    <property type="evidence" value="ECO:0007669"/>
    <property type="project" value="TreeGrafter"/>
</dbReference>
<comment type="similarity">
    <text evidence="2">Belongs to the PC-esterase family. TBL subfamily.</text>
</comment>
<dbReference type="PANTHER" id="PTHR32285">
    <property type="entry name" value="PROTEIN TRICHOME BIREFRINGENCE-LIKE 9-RELATED"/>
    <property type="match status" value="1"/>
</dbReference>
<evidence type="ECO:0000256" key="5">
    <source>
        <dbReference type="ARBA" id="ARBA00022989"/>
    </source>
</evidence>
<dbReference type="PANTHER" id="PTHR32285:SF7">
    <property type="entry name" value="PROTEIN TRICHOME BIREFRINGENCE-LIKE 3"/>
    <property type="match status" value="1"/>
</dbReference>
<dbReference type="STRING" id="3818.A0A445EAG9"/>
<dbReference type="InterPro" id="IPR025846">
    <property type="entry name" value="TBL_N"/>
</dbReference>
<evidence type="ECO:0000259" key="8">
    <source>
        <dbReference type="Pfam" id="PF14416"/>
    </source>
</evidence>
<dbReference type="OrthoDB" id="630188at2759"/>
<evidence type="ECO:0000256" key="1">
    <source>
        <dbReference type="ARBA" id="ARBA00004167"/>
    </source>
</evidence>
<dbReference type="GO" id="GO:0016020">
    <property type="term" value="C:membrane"/>
    <property type="evidence" value="ECO:0007669"/>
    <property type="project" value="UniProtKB-SubCell"/>
</dbReference>
<comment type="subcellular location">
    <subcellularLocation>
        <location evidence="1">Membrane</location>
        <topology evidence="1">Single-pass membrane protein</topology>
    </subcellularLocation>
</comment>
<proteinExistence type="inferred from homology"/>
<keyword evidence="10" id="KW-1185">Reference proteome</keyword>
<feature type="domain" description="Trichome birefringence-like N-terminal" evidence="8">
    <location>
        <begin position="97"/>
        <end position="150"/>
    </location>
</feature>